<dbReference type="PANTHER" id="PTHR11113:SF14">
    <property type="entry name" value="N-ACETYLGLUCOSAMINE-6-PHOSPHATE DEACETYLASE"/>
    <property type="match status" value="1"/>
</dbReference>
<keyword evidence="4" id="KW-1185">Reference proteome</keyword>
<evidence type="ECO:0000313" key="4">
    <source>
        <dbReference type="Proteomes" id="UP001530400"/>
    </source>
</evidence>
<dbReference type="InterPro" id="IPR011059">
    <property type="entry name" value="Metal-dep_hydrolase_composite"/>
</dbReference>
<comment type="caution">
    <text evidence="3">The sequence shown here is derived from an EMBL/GenBank/DDBJ whole genome shotgun (WGS) entry which is preliminary data.</text>
</comment>
<keyword evidence="1" id="KW-0378">Hydrolase</keyword>
<gene>
    <name evidence="3" type="ORF">ACHAWO_009967</name>
</gene>
<protein>
    <recommendedName>
        <fullName evidence="2">Amidohydrolase-related domain-containing protein</fullName>
    </recommendedName>
</protein>
<reference evidence="3 4" key="1">
    <citation type="submission" date="2024-10" db="EMBL/GenBank/DDBJ databases">
        <title>Updated reference genomes for cyclostephanoid diatoms.</title>
        <authorList>
            <person name="Roberts W.R."/>
            <person name="Alverson A.J."/>
        </authorList>
    </citation>
    <scope>NUCLEOTIDE SEQUENCE [LARGE SCALE GENOMIC DNA]</scope>
    <source>
        <strain evidence="3 4">AJA010-31</strain>
    </source>
</reference>
<proteinExistence type="predicted"/>
<organism evidence="3 4">
    <name type="scientific">Cyclotella atomus</name>
    <dbReference type="NCBI Taxonomy" id="382360"/>
    <lineage>
        <taxon>Eukaryota</taxon>
        <taxon>Sar</taxon>
        <taxon>Stramenopiles</taxon>
        <taxon>Ochrophyta</taxon>
        <taxon>Bacillariophyta</taxon>
        <taxon>Coscinodiscophyceae</taxon>
        <taxon>Thalassiosirophycidae</taxon>
        <taxon>Stephanodiscales</taxon>
        <taxon>Stephanodiscaceae</taxon>
        <taxon>Cyclotella</taxon>
    </lineage>
</organism>
<dbReference type="Proteomes" id="UP001530400">
    <property type="component" value="Unassembled WGS sequence"/>
</dbReference>
<dbReference type="Gene3D" id="3.20.20.140">
    <property type="entry name" value="Metal-dependent hydrolases"/>
    <property type="match status" value="1"/>
</dbReference>
<name>A0ABD3QJ36_9STRA</name>
<dbReference type="InterPro" id="IPR032466">
    <property type="entry name" value="Metal_Hydrolase"/>
</dbReference>
<dbReference type="InterPro" id="IPR006680">
    <property type="entry name" value="Amidohydro-rel"/>
</dbReference>
<dbReference type="SUPFAM" id="SSF51338">
    <property type="entry name" value="Composite domain of metallo-dependent hydrolases"/>
    <property type="match status" value="1"/>
</dbReference>
<dbReference type="SUPFAM" id="SSF51556">
    <property type="entry name" value="Metallo-dependent hydrolases"/>
    <property type="match status" value="1"/>
</dbReference>
<feature type="domain" description="Amidohydrolase-related" evidence="2">
    <location>
        <begin position="143"/>
        <end position="488"/>
    </location>
</feature>
<accession>A0ABD3QJ36</accession>
<dbReference type="EMBL" id="JALLPJ020000175">
    <property type="protein sequence ID" value="KAL3799846.1"/>
    <property type="molecule type" value="Genomic_DNA"/>
</dbReference>
<sequence>MDAGASSPSKEACVSTSHRVSLVSSVSSSSIIAPIAQPNAKSSSLKRYVSSISSTENSTEYATVHKHFKANPASEEGRLVRLENARILQRDGSLMHGSITVNQASGLIVDISLDVDEEEKHEEALMELDPNHSIAIIDCKNQIVSPGFIDIQLNGAYGVDFSNGNDSNNGGLTVEDMFQVAEKLLSTGVTSFCPTMVSSSRDTYRRIIPLVREARNQQYENRNGMASVVETYGIRTTKDNVSGSHLEDIDIITMAPELDGAQEAIKSLTAKNDNGHSVVISCGHTEATYEDGLEAVTNGATLLTHLYNAMNPFHHRKPGLVGLLSSELKLGRSGFERPFYSMIVDGIHVHEAAVSMAYNSHPRGCVLVTDAMAAMGLGDGTHSLGGMSVDIQGDRATLTGTDTLAGSVVSMDTCVRRFRHFTDCSIGEALLCATLHPAMVLGRHVVKKRVTPDGYKNAPVGVLEVGAAADLVLLNDHLEVLGTMVGGAVCPEFKIKV</sequence>
<evidence type="ECO:0000313" key="3">
    <source>
        <dbReference type="EMBL" id="KAL3799846.1"/>
    </source>
</evidence>
<evidence type="ECO:0000259" key="2">
    <source>
        <dbReference type="Pfam" id="PF01979"/>
    </source>
</evidence>
<dbReference type="AlphaFoldDB" id="A0ABD3QJ36"/>
<evidence type="ECO:0000256" key="1">
    <source>
        <dbReference type="ARBA" id="ARBA00022801"/>
    </source>
</evidence>
<dbReference type="Pfam" id="PF01979">
    <property type="entry name" value="Amidohydro_1"/>
    <property type="match status" value="1"/>
</dbReference>
<dbReference type="GO" id="GO:0016787">
    <property type="term" value="F:hydrolase activity"/>
    <property type="evidence" value="ECO:0007669"/>
    <property type="project" value="UniProtKB-KW"/>
</dbReference>
<dbReference type="PANTHER" id="PTHR11113">
    <property type="entry name" value="N-ACETYLGLUCOSAMINE-6-PHOSPHATE DEACETYLASE"/>
    <property type="match status" value="1"/>
</dbReference>